<evidence type="ECO:0000256" key="1">
    <source>
        <dbReference type="SAM" id="MobiDB-lite"/>
    </source>
</evidence>
<dbReference type="Proteomes" id="UP000299102">
    <property type="component" value="Unassembled WGS sequence"/>
</dbReference>
<organism evidence="2 3">
    <name type="scientific">Eumeta variegata</name>
    <name type="common">Bagworm moth</name>
    <name type="synonym">Eumeta japonica</name>
    <dbReference type="NCBI Taxonomy" id="151549"/>
    <lineage>
        <taxon>Eukaryota</taxon>
        <taxon>Metazoa</taxon>
        <taxon>Ecdysozoa</taxon>
        <taxon>Arthropoda</taxon>
        <taxon>Hexapoda</taxon>
        <taxon>Insecta</taxon>
        <taxon>Pterygota</taxon>
        <taxon>Neoptera</taxon>
        <taxon>Endopterygota</taxon>
        <taxon>Lepidoptera</taxon>
        <taxon>Glossata</taxon>
        <taxon>Ditrysia</taxon>
        <taxon>Tineoidea</taxon>
        <taxon>Psychidae</taxon>
        <taxon>Oiketicinae</taxon>
        <taxon>Eumeta</taxon>
    </lineage>
</organism>
<name>A0A4C2A649_EUMVA</name>
<dbReference type="AlphaFoldDB" id="A0A4C2A649"/>
<sequence>MGKCRRKASNIDVTPQQRFGARGDTSEMKSAHRENSIRINIKSGRFPVGLPTVTSSLGCRIPLNKQLARLDSPASIAAAGARPDLVSPIPKSIAFQPARPASAHHNRGRIVFPSLFS</sequence>
<keyword evidence="3" id="KW-1185">Reference proteome</keyword>
<evidence type="ECO:0000313" key="3">
    <source>
        <dbReference type="Proteomes" id="UP000299102"/>
    </source>
</evidence>
<evidence type="ECO:0000313" key="2">
    <source>
        <dbReference type="EMBL" id="GBP95578.1"/>
    </source>
</evidence>
<feature type="region of interest" description="Disordered" evidence="1">
    <location>
        <begin position="1"/>
        <end position="31"/>
    </location>
</feature>
<gene>
    <name evidence="2" type="ORF">EVAR_67050_1</name>
</gene>
<protein>
    <submittedName>
        <fullName evidence="2">Uncharacterized protein</fullName>
    </submittedName>
</protein>
<comment type="caution">
    <text evidence="2">The sequence shown here is derived from an EMBL/GenBank/DDBJ whole genome shotgun (WGS) entry which is preliminary data.</text>
</comment>
<dbReference type="EMBL" id="BGZK01002652">
    <property type="protein sequence ID" value="GBP95578.1"/>
    <property type="molecule type" value="Genomic_DNA"/>
</dbReference>
<proteinExistence type="predicted"/>
<reference evidence="2 3" key="1">
    <citation type="journal article" date="2019" name="Commun. Biol.">
        <title>The bagworm genome reveals a unique fibroin gene that provides high tensile strength.</title>
        <authorList>
            <person name="Kono N."/>
            <person name="Nakamura H."/>
            <person name="Ohtoshi R."/>
            <person name="Tomita M."/>
            <person name="Numata K."/>
            <person name="Arakawa K."/>
        </authorList>
    </citation>
    <scope>NUCLEOTIDE SEQUENCE [LARGE SCALE GENOMIC DNA]</scope>
</reference>
<accession>A0A4C2A649</accession>